<proteinExistence type="inferred from homology"/>
<dbReference type="OrthoDB" id="1895690at2759"/>
<reference evidence="6 7" key="1">
    <citation type="journal article" date="2014" name="Nat. Commun.">
        <title>Klebsormidium flaccidum genome reveals primary factors for plant terrestrial adaptation.</title>
        <authorList>
            <person name="Hori K."/>
            <person name="Maruyama F."/>
            <person name="Fujisawa T."/>
            <person name="Togashi T."/>
            <person name="Yamamoto N."/>
            <person name="Seo M."/>
            <person name="Sato S."/>
            <person name="Yamada T."/>
            <person name="Mori H."/>
            <person name="Tajima N."/>
            <person name="Moriyama T."/>
            <person name="Ikeuchi M."/>
            <person name="Watanabe M."/>
            <person name="Wada H."/>
            <person name="Kobayashi K."/>
            <person name="Saito M."/>
            <person name="Masuda T."/>
            <person name="Sasaki-Sekimoto Y."/>
            <person name="Mashiguchi K."/>
            <person name="Awai K."/>
            <person name="Shimojima M."/>
            <person name="Masuda S."/>
            <person name="Iwai M."/>
            <person name="Nobusawa T."/>
            <person name="Narise T."/>
            <person name="Kondo S."/>
            <person name="Saito H."/>
            <person name="Sato R."/>
            <person name="Murakawa M."/>
            <person name="Ihara Y."/>
            <person name="Oshima-Yamada Y."/>
            <person name="Ohtaka K."/>
            <person name="Satoh M."/>
            <person name="Sonobe K."/>
            <person name="Ishii M."/>
            <person name="Ohtani R."/>
            <person name="Kanamori-Sato M."/>
            <person name="Honoki R."/>
            <person name="Miyazaki D."/>
            <person name="Mochizuki H."/>
            <person name="Umetsu J."/>
            <person name="Higashi K."/>
            <person name="Shibata D."/>
            <person name="Kamiya Y."/>
            <person name="Sato N."/>
            <person name="Nakamura Y."/>
            <person name="Tabata S."/>
            <person name="Ida S."/>
            <person name="Kurokawa K."/>
            <person name="Ohta H."/>
        </authorList>
    </citation>
    <scope>NUCLEOTIDE SEQUENCE [LARGE SCALE GENOMIC DNA]</scope>
    <source>
        <strain evidence="6 7">NIES-2285</strain>
    </source>
</reference>
<dbReference type="GO" id="GO:0042753">
    <property type="term" value="P:positive regulation of circadian rhythm"/>
    <property type="evidence" value="ECO:0007669"/>
    <property type="project" value="InterPro"/>
</dbReference>
<comment type="similarity">
    <text evidence="2">Belongs to the EARLY FLOWERING 4 family.</text>
</comment>
<evidence type="ECO:0000256" key="3">
    <source>
        <dbReference type="ARBA" id="ARBA00023108"/>
    </source>
</evidence>
<name>A0A1Y1I4F3_KLENI</name>
<gene>
    <name evidence="6" type="ORF">KFL_001840080</name>
</gene>
<dbReference type="STRING" id="105231.A0A1Y1I4F3"/>
<dbReference type="Proteomes" id="UP000054558">
    <property type="component" value="Unassembled WGS sequence"/>
</dbReference>
<evidence type="ECO:0000256" key="4">
    <source>
        <dbReference type="ARBA" id="ARBA00023242"/>
    </source>
</evidence>
<dbReference type="GO" id="GO:0048511">
    <property type="term" value="P:rhythmic process"/>
    <property type="evidence" value="ECO:0007669"/>
    <property type="project" value="UniProtKB-KW"/>
</dbReference>
<dbReference type="AlphaFoldDB" id="A0A1Y1I4F3"/>
<dbReference type="GO" id="GO:0005634">
    <property type="term" value="C:nucleus"/>
    <property type="evidence" value="ECO:0007669"/>
    <property type="project" value="UniProtKB-SubCell"/>
</dbReference>
<organism evidence="6 7">
    <name type="scientific">Klebsormidium nitens</name>
    <name type="common">Green alga</name>
    <name type="synonym">Ulothrix nitens</name>
    <dbReference type="NCBI Taxonomy" id="105231"/>
    <lineage>
        <taxon>Eukaryota</taxon>
        <taxon>Viridiplantae</taxon>
        <taxon>Streptophyta</taxon>
        <taxon>Klebsormidiophyceae</taxon>
        <taxon>Klebsormidiales</taxon>
        <taxon>Klebsormidiaceae</taxon>
        <taxon>Klebsormidium</taxon>
    </lineage>
</organism>
<keyword evidence="3" id="KW-0090">Biological rhythms</keyword>
<dbReference type="EMBL" id="DF237133">
    <property type="protein sequence ID" value="GAQ84309.1"/>
    <property type="molecule type" value="Genomic_DNA"/>
</dbReference>
<protein>
    <recommendedName>
        <fullName evidence="5">Protein EARLY FLOWERING 4 domain-containing protein</fullName>
    </recommendedName>
</protein>
<feature type="domain" description="Protein EARLY FLOWERING 4" evidence="5">
    <location>
        <begin position="20"/>
        <end position="86"/>
    </location>
</feature>
<dbReference type="InterPro" id="IPR009741">
    <property type="entry name" value="EARLY_FLOWERING_4_dom"/>
</dbReference>
<dbReference type="PANTHER" id="PTHR33469">
    <property type="entry name" value="PROTEIN ELF4-LIKE 4"/>
    <property type="match status" value="1"/>
</dbReference>
<evidence type="ECO:0000256" key="2">
    <source>
        <dbReference type="ARBA" id="ARBA00009514"/>
    </source>
</evidence>
<comment type="subcellular location">
    <subcellularLocation>
        <location evidence="1">Nucleus</location>
    </subcellularLocation>
</comment>
<dbReference type="PANTHER" id="PTHR33469:SF16">
    <property type="entry name" value="PROTEIN ELF4-LIKE 4"/>
    <property type="match status" value="1"/>
</dbReference>
<dbReference type="Pfam" id="PF07011">
    <property type="entry name" value="Elf4"/>
    <property type="match status" value="1"/>
</dbReference>
<accession>A0A1Y1I4F3</accession>
<evidence type="ECO:0000313" key="6">
    <source>
        <dbReference type="EMBL" id="GAQ84309.1"/>
    </source>
</evidence>
<sequence>MDLDTGPCPVFDPHEWPGFEKFIIVQAILDHNKLLINEINLNHERRRPEGLTRNVQLIRELNENVTKVMKLYEELSQAFVQSFGKNAGQPAKS</sequence>
<keyword evidence="7" id="KW-1185">Reference proteome</keyword>
<dbReference type="InterPro" id="IPR040462">
    <property type="entry name" value="EARLY_FLOWERING_4"/>
</dbReference>
<evidence type="ECO:0000256" key="1">
    <source>
        <dbReference type="ARBA" id="ARBA00004123"/>
    </source>
</evidence>
<evidence type="ECO:0000313" key="7">
    <source>
        <dbReference type="Proteomes" id="UP000054558"/>
    </source>
</evidence>
<evidence type="ECO:0000259" key="5">
    <source>
        <dbReference type="Pfam" id="PF07011"/>
    </source>
</evidence>
<keyword evidence="4" id="KW-0539">Nucleus</keyword>
<dbReference type="OMA" id="MGHIHKQ"/>